<keyword evidence="1" id="KW-1133">Transmembrane helix</keyword>
<feature type="transmembrane region" description="Helical" evidence="1">
    <location>
        <begin position="46"/>
        <end position="66"/>
    </location>
</feature>
<organism evidence="3 4">
    <name type="scientific">Candidatus Flavonifractor intestinigallinarum</name>
    <dbReference type="NCBI Taxonomy" id="2838586"/>
    <lineage>
        <taxon>Bacteria</taxon>
        <taxon>Bacillati</taxon>
        <taxon>Bacillota</taxon>
        <taxon>Clostridia</taxon>
        <taxon>Eubacteriales</taxon>
        <taxon>Oscillospiraceae</taxon>
        <taxon>Flavonifractor</taxon>
    </lineage>
</organism>
<reference evidence="3" key="1">
    <citation type="journal article" date="2021" name="PeerJ">
        <title>Extensive microbial diversity within the chicken gut microbiome revealed by metagenomics and culture.</title>
        <authorList>
            <person name="Gilroy R."/>
            <person name="Ravi A."/>
            <person name="Getino M."/>
            <person name="Pursley I."/>
            <person name="Horton D.L."/>
            <person name="Alikhan N.F."/>
            <person name="Baker D."/>
            <person name="Gharbi K."/>
            <person name="Hall N."/>
            <person name="Watson M."/>
            <person name="Adriaenssens E.M."/>
            <person name="Foster-Nyarko E."/>
            <person name="Jarju S."/>
            <person name="Secka A."/>
            <person name="Antonio M."/>
            <person name="Oren A."/>
            <person name="Chaudhuri R.R."/>
            <person name="La Ragione R."/>
            <person name="Hildebrand F."/>
            <person name="Pallen M.J."/>
        </authorList>
    </citation>
    <scope>NUCLEOTIDE SEQUENCE</scope>
    <source>
        <strain evidence="3">CHK192-8294</strain>
    </source>
</reference>
<keyword evidence="1" id="KW-0472">Membrane</keyword>
<reference evidence="3" key="2">
    <citation type="submission" date="2021-04" db="EMBL/GenBank/DDBJ databases">
        <authorList>
            <person name="Gilroy R."/>
        </authorList>
    </citation>
    <scope>NUCLEOTIDE SEQUENCE</scope>
    <source>
        <strain evidence="3">CHK192-8294</strain>
    </source>
</reference>
<evidence type="ECO:0000313" key="3">
    <source>
        <dbReference type="EMBL" id="HJB80224.1"/>
    </source>
</evidence>
<proteinExistence type="predicted"/>
<dbReference type="AlphaFoldDB" id="A0A9D2SB07"/>
<evidence type="ECO:0000259" key="2">
    <source>
        <dbReference type="Pfam" id="PF13786"/>
    </source>
</evidence>
<sequence length="348" mass="38982">MMDERYRDELNQIRLTKESREDLARALAARQEQPAQRPRRRWSRTAVAAAVLAAVLVGSVGAAVVVPPVVRSYFGDSAGYRQSAVKLGESITKNGWTMTLTDCMADDYTIYLGVTLTAPEGTVLDWENGYFFDEWGSPTFPELEYGSAGTYTQLEDDDPTDNQIRFLLTSYYASYEESLHGQLMEVTLGKLFHYAGWNGNEYSYEEIYDCDETWTFRTTLNYPDHIIRLEPNVSVHTLDVDATITEVIVSPLSVYVHIEGEALKGHHSWVPKNAPDGWYGCVEYQDITLYTKDGNPIPMMDDQACSGCSGGTDPSEDGWIHLVRRPDTPLDVENLASISICGVEIPLT</sequence>
<accession>A0A9D2SB07</accession>
<evidence type="ECO:0000313" key="4">
    <source>
        <dbReference type="Proteomes" id="UP000823921"/>
    </source>
</evidence>
<dbReference type="Gene3D" id="2.60.40.1630">
    <property type="entry name" value="bacillus anthracis domain"/>
    <property type="match status" value="1"/>
</dbReference>
<dbReference type="Proteomes" id="UP000823921">
    <property type="component" value="Unassembled WGS sequence"/>
</dbReference>
<dbReference type="Pfam" id="PF13786">
    <property type="entry name" value="DUF4179"/>
    <property type="match status" value="1"/>
</dbReference>
<feature type="domain" description="DUF4179" evidence="2">
    <location>
        <begin position="39"/>
        <end position="116"/>
    </location>
</feature>
<keyword evidence="1" id="KW-0812">Transmembrane</keyword>
<dbReference type="InterPro" id="IPR025436">
    <property type="entry name" value="DUF4179"/>
</dbReference>
<protein>
    <submittedName>
        <fullName evidence="3">DUF4179 domain-containing protein</fullName>
    </submittedName>
</protein>
<evidence type="ECO:0000256" key="1">
    <source>
        <dbReference type="SAM" id="Phobius"/>
    </source>
</evidence>
<dbReference type="EMBL" id="DWXO01000047">
    <property type="protein sequence ID" value="HJB80224.1"/>
    <property type="molecule type" value="Genomic_DNA"/>
</dbReference>
<gene>
    <name evidence="3" type="ORF">H9712_04515</name>
</gene>
<comment type="caution">
    <text evidence="3">The sequence shown here is derived from an EMBL/GenBank/DDBJ whole genome shotgun (WGS) entry which is preliminary data.</text>
</comment>
<name>A0A9D2SB07_9FIRM</name>